<dbReference type="GO" id="GO:0005737">
    <property type="term" value="C:cytoplasm"/>
    <property type="evidence" value="ECO:0007669"/>
    <property type="project" value="TreeGrafter"/>
</dbReference>
<dbReference type="AlphaFoldDB" id="C5MHW8"/>
<feature type="region of interest" description="Disordered" evidence="1">
    <location>
        <begin position="42"/>
        <end position="82"/>
    </location>
</feature>
<dbReference type="GO" id="GO:1990023">
    <property type="term" value="C:mitotic spindle midzone"/>
    <property type="evidence" value="ECO:0007669"/>
    <property type="project" value="TreeGrafter"/>
</dbReference>
<accession>C5MHW8</accession>
<organism evidence="2 3">
    <name type="scientific">Candida tropicalis (strain ATCC MYA-3404 / T1)</name>
    <name type="common">Yeast</name>
    <dbReference type="NCBI Taxonomy" id="294747"/>
    <lineage>
        <taxon>Eukaryota</taxon>
        <taxon>Fungi</taxon>
        <taxon>Dikarya</taxon>
        <taxon>Ascomycota</taxon>
        <taxon>Saccharomycotina</taxon>
        <taxon>Pichiomycetes</taxon>
        <taxon>Debaryomycetaceae</taxon>
        <taxon>Candida/Lodderomyces clade</taxon>
        <taxon>Candida</taxon>
    </lineage>
</organism>
<evidence type="ECO:0000313" key="3">
    <source>
        <dbReference type="Proteomes" id="UP000002037"/>
    </source>
</evidence>
<feature type="compositionally biased region" description="Low complexity" evidence="1">
    <location>
        <begin position="692"/>
        <end position="712"/>
    </location>
</feature>
<feature type="region of interest" description="Disordered" evidence="1">
    <location>
        <begin position="1"/>
        <end position="27"/>
    </location>
</feature>
<dbReference type="OrthoDB" id="642895at2759"/>
<feature type="compositionally biased region" description="Polar residues" evidence="1">
    <location>
        <begin position="42"/>
        <end position="60"/>
    </location>
</feature>
<dbReference type="GO" id="GO:0051256">
    <property type="term" value="P:mitotic spindle midzone assembly"/>
    <property type="evidence" value="ECO:0007669"/>
    <property type="project" value="TreeGrafter"/>
</dbReference>
<dbReference type="PANTHER" id="PTHR19321">
    <property type="entry name" value="PROTEIN REGULATOR OF CYTOKINESIS 1 PRC1-RELATED"/>
    <property type="match status" value="1"/>
</dbReference>
<dbReference type="GO" id="GO:0008017">
    <property type="term" value="F:microtubule binding"/>
    <property type="evidence" value="ECO:0007669"/>
    <property type="project" value="InterPro"/>
</dbReference>
<dbReference type="EMBL" id="GG692403">
    <property type="protein sequence ID" value="EER30665.1"/>
    <property type="molecule type" value="Genomic_DNA"/>
</dbReference>
<feature type="compositionally biased region" description="Low complexity" evidence="1">
    <location>
        <begin position="730"/>
        <end position="742"/>
    </location>
</feature>
<dbReference type="STRING" id="294747.C5MHW8"/>
<dbReference type="Gene3D" id="1.20.58.1520">
    <property type="match status" value="1"/>
</dbReference>
<dbReference type="RefSeq" id="XP_002551363.1">
    <property type="nucleotide sequence ID" value="XM_002551317.1"/>
</dbReference>
<sequence>MDLRSSPTPPPPEVLVPTVESASKPISTTTIPYPVMTNTLQSTPIKRHSNTSIRVVSSSPKLVEDRGDQSSTQVDSEEHPHNDQFDKIASNINETIAELNTIYQEIGYTSNETSTKKQEIFKTIQDSINLFVTNLTREKSNIENEVEWLRQQIRIILSMINDTKGDKNLQLINKGLVFDNRQMYEDGYKQQILNQITAMDNANPLGIEKQEQLNYMLSSIPNLSLLEKRNRLNKIFLKVLASFVGVFKEFNQVNLEYAEIKELIGESDGSNLLSSLPSKTDAEYHKSTIDQFQNLVKKLNVEKLPNDHRKEKFTPFILASPLKNNPGSPNKTYSEQQPSVTNDDFIELRDTNYQLVRIIRGLRFTKITNELISSIQVEIENCRNELDTRKTTIIGIIEKCFKYIDTLQIKDEQLLKIQQEDQPNNDAYLDLETLNYILSTPENFGLSDENIEFLIHFQNLLDKTIEVRQKEWDQYSTTCHSLWEKLNESQEYIDNFLEKNSSLSELSLLNFKMELNKLYIKRSEFIETFISDTRQEIEQYWDKMYYSPDMRQEFEYFNYSSDEEDDKEQVLNNHEKYLEDLKVEYSQKEHIFQNYYELKDLLQDQEFLIESSKDSSRLLSKNSCKILLNEEKIRKRINKNLPRLIDSLKKGISEYNNNAIQQDKKTLLIDGEDFFEKILVIESKQHKKPTTNRSNARASSSSRGNSRNVSVSPKKQTPGVHQSNVKKSPIRPATRPTTTISSKSRIAKVAPTKPRWNSREKTFNNPTTIKLTNALNATLGHNSSIIQSSPLQATRNSSTLEKPPSGIQPLISPLKPSNLMNKNHSTPTMRQSPVTSTVDSIPIGKENNSSPFDLSPIKIRPSFFEHESMNSKLRRISGITNDTSTLIGEDYLNWRDEKIRQLKD</sequence>
<dbReference type="VEuPathDB" id="FungiDB:CTRG_05661"/>
<dbReference type="PANTHER" id="PTHR19321:SF41">
    <property type="entry name" value="FASCETTO-RELATED"/>
    <property type="match status" value="1"/>
</dbReference>
<feature type="region of interest" description="Disordered" evidence="1">
    <location>
        <begin position="685"/>
        <end position="763"/>
    </location>
</feature>
<feature type="compositionally biased region" description="Polar residues" evidence="1">
    <location>
        <begin position="818"/>
        <end position="839"/>
    </location>
</feature>
<dbReference type="KEGG" id="ctp:CTRG_05661"/>
<evidence type="ECO:0008006" key="4">
    <source>
        <dbReference type="Google" id="ProtNLM"/>
    </source>
</evidence>
<protein>
    <recommendedName>
        <fullName evidence="4">Anaphase spindle elongation protein</fullName>
    </recommendedName>
</protein>
<gene>
    <name evidence="2" type="ORF">CTRG_05661</name>
</gene>
<evidence type="ECO:0000313" key="2">
    <source>
        <dbReference type="EMBL" id="EER30665.1"/>
    </source>
</evidence>
<keyword evidence="3" id="KW-1185">Reference proteome</keyword>
<dbReference type="eggNOG" id="KOG4302">
    <property type="taxonomic scope" value="Eukaryota"/>
</dbReference>
<feature type="compositionally biased region" description="Polar residues" evidence="1">
    <location>
        <begin position="713"/>
        <end position="726"/>
    </location>
</feature>
<name>C5MHW8_CANTT</name>
<feature type="region of interest" description="Disordered" evidence="1">
    <location>
        <begin position="795"/>
        <end position="854"/>
    </location>
</feature>
<dbReference type="Pfam" id="PF03999">
    <property type="entry name" value="MAP65_ASE1"/>
    <property type="match status" value="1"/>
</dbReference>
<dbReference type="HOGENOM" id="CLU_320776_0_0_1"/>
<reference evidence="2 3" key="1">
    <citation type="journal article" date="2009" name="Nature">
        <title>Evolution of pathogenicity and sexual reproduction in eight Candida genomes.</title>
        <authorList>
            <person name="Butler G."/>
            <person name="Rasmussen M.D."/>
            <person name="Lin M.F."/>
            <person name="Santos M.A."/>
            <person name="Sakthikumar S."/>
            <person name="Munro C.A."/>
            <person name="Rheinbay E."/>
            <person name="Grabherr M."/>
            <person name="Forche A."/>
            <person name="Reedy J.L."/>
            <person name="Agrafioti I."/>
            <person name="Arnaud M.B."/>
            <person name="Bates S."/>
            <person name="Brown A.J."/>
            <person name="Brunke S."/>
            <person name="Costanzo M.C."/>
            <person name="Fitzpatrick D.A."/>
            <person name="de Groot P.W."/>
            <person name="Harris D."/>
            <person name="Hoyer L.L."/>
            <person name="Hube B."/>
            <person name="Klis F.M."/>
            <person name="Kodira C."/>
            <person name="Lennard N."/>
            <person name="Logue M.E."/>
            <person name="Martin R."/>
            <person name="Neiman A.M."/>
            <person name="Nikolaou E."/>
            <person name="Quail M.A."/>
            <person name="Quinn J."/>
            <person name="Santos M.C."/>
            <person name="Schmitzberger F.F."/>
            <person name="Sherlock G."/>
            <person name="Shah P."/>
            <person name="Silverstein K.A."/>
            <person name="Skrzypek M.S."/>
            <person name="Soll D."/>
            <person name="Staggs R."/>
            <person name="Stansfield I."/>
            <person name="Stumpf M.P."/>
            <person name="Sudbery P.E."/>
            <person name="Srikantha T."/>
            <person name="Zeng Q."/>
            <person name="Berman J."/>
            <person name="Berriman M."/>
            <person name="Heitman J."/>
            <person name="Gow N.A."/>
            <person name="Lorenz M.C."/>
            <person name="Birren B.W."/>
            <person name="Kellis M."/>
            <person name="Cuomo C.A."/>
        </authorList>
    </citation>
    <scope>NUCLEOTIDE SEQUENCE [LARGE SCALE GENOMIC DNA]</scope>
    <source>
        <strain evidence="3">ATCC MYA-3404 / T1</strain>
    </source>
</reference>
<dbReference type="GeneID" id="8300876"/>
<dbReference type="InterPro" id="IPR007145">
    <property type="entry name" value="MAP65_Ase1_PRC1"/>
</dbReference>
<dbReference type="Proteomes" id="UP000002037">
    <property type="component" value="Unassembled WGS sequence"/>
</dbReference>
<proteinExistence type="predicted"/>
<evidence type="ECO:0000256" key="1">
    <source>
        <dbReference type="SAM" id="MobiDB-lite"/>
    </source>
</evidence>